<organism evidence="1 2">
    <name type="scientific">Adlercreutzia mucosicola</name>
    <dbReference type="NCBI Taxonomy" id="580026"/>
    <lineage>
        <taxon>Bacteria</taxon>
        <taxon>Bacillati</taxon>
        <taxon>Actinomycetota</taxon>
        <taxon>Coriobacteriia</taxon>
        <taxon>Eggerthellales</taxon>
        <taxon>Eggerthellaceae</taxon>
        <taxon>Adlercreutzia</taxon>
    </lineage>
</organism>
<dbReference type="AlphaFoldDB" id="A0A6N8JLX6"/>
<name>A0A6N8JLX6_9ACTN</name>
<dbReference type="EMBL" id="WSRR01000001">
    <property type="protein sequence ID" value="MVX60029.1"/>
    <property type="molecule type" value="Genomic_DNA"/>
</dbReference>
<dbReference type="SUPFAM" id="SSF89796">
    <property type="entry name" value="CoA-transferase family III (CaiB/BaiF)"/>
    <property type="match status" value="1"/>
</dbReference>
<sequence length="436" mass="48105">MTVTEKLNGYGPLAGIKVVEMCTYVAAPATIRILSEMGAEVIKIESFAGDTQRTQGPGFGCKQTETEDPTIDLNNTNKNWVSLNLKDPEGLAIAKKLIGEADIFMNNMRTSALEKLGLDYPTLSAEFPGLIWGQMRGYGEFGEFAHAPGYDAVCWAARGGVAGTFPEKGTSPSIPPQAFGDYNAAVMMATGLLGALVNKLRTGKGEKVVVNLYHAAIWAGSIGICAQQFGADYPKSRKAVPNPFNNTYKSADDKWVYICQPEYNRYYNDLMTIIGREDLKDDPRYSTLQTLLETGVAPEVIEILEEGFAKKDLEEWLAILAEWQVPSQKVFRFTDIIKDEEAYVNDALRKVEYNAFGEHAITTSPVRFGGYGDPPMILSKPVGYHTAEYLTKLGYSDDEIAALEEKGAVKVYHGEEVPDRIFKSQRQEAGEAPCHW</sequence>
<dbReference type="InterPro" id="IPR023606">
    <property type="entry name" value="CoA-Trfase_III_dom_1_sf"/>
</dbReference>
<dbReference type="GO" id="GO:0016740">
    <property type="term" value="F:transferase activity"/>
    <property type="evidence" value="ECO:0007669"/>
    <property type="project" value="UniProtKB-KW"/>
</dbReference>
<protein>
    <submittedName>
        <fullName evidence="1">CoA transferase</fullName>
    </submittedName>
</protein>
<reference evidence="1 2" key="1">
    <citation type="submission" date="2019-12" db="EMBL/GenBank/DDBJ databases">
        <title>Microbes associate with the intestines of laboratory mice.</title>
        <authorList>
            <person name="Navarre W."/>
            <person name="Wong E."/>
        </authorList>
    </citation>
    <scope>NUCLEOTIDE SEQUENCE [LARGE SCALE GENOMIC DNA]</scope>
    <source>
        <strain evidence="1 2">NM66_B29</strain>
    </source>
</reference>
<comment type="caution">
    <text evidence="1">The sequence shown here is derived from an EMBL/GenBank/DDBJ whole genome shotgun (WGS) entry which is preliminary data.</text>
</comment>
<dbReference type="Pfam" id="PF02515">
    <property type="entry name" value="CoA_transf_3"/>
    <property type="match status" value="1"/>
</dbReference>
<dbReference type="PANTHER" id="PTHR48228">
    <property type="entry name" value="SUCCINYL-COA--D-CITRAMALATE COA-TRANSFERASE"/>
    <property type="match status" value="1"/>
</dbReference>
<keyword evidence="2" id="KW-1185">Reference proteome</keyword>
<gene>
    <name evidence="1" type="ORF">GKZ27_00870</name>
</gene>
<dbReference type="Gene3D" id="3.30.1540.10">
    <property type="entry name" value="formyl-coa transferase, domain 3"/>
    <property type="match status" value="1"/>
</dbReference>
<dbReference type="RefSeq" id="WP_160344323.1">
    <property type="nucleotide sequence ID" value="NZ_JAOAKZ010000027.1"/>
</dbReference>
<keyword evidence="1" id="KW-0808">Transferase</keyword>
<proteinExistence type="predicted"/>
<dbReference type="InterPro" id="IPR003673">
    <property type="entry name" value="CoA-Trfase_fam_III"/>
</dbReference>
<evidence type="ECO:0000313" key="1">
    <source>
        <dbReference type="EMBL" id="MVX60029.1"/>
    </source>
</evidence>
<accession>A0A6N8JLX6</accession>
<dbReference type="InterPro" id="IPR050509">
    <property type="entry name" value="CoA-transferase_III"/>
</dbReference>
<dbReference type="Proteomes" id="UP000463388">
    <property type="component" value="Unassembled WGS sequence"/>
</dbReference>
<dbReference type="PANTHER" id="PTHR48228:SF2">
    <property type="entry name" value="E-CINNAMOYL-COA:R-PHENYLLACTATE COA TRANSFERASE LARGE SUBUNIT"/>
    <property type="match status" value="1"/>
</dbReference>
<dbReference type="Gene3D" id="3.40.50.10540">
    <property type="entry name" value="Crotonobetainyl-coa:carnitine coa-transferase, domain 1"/>
    <property type="match status" value="1"/>
</dbReference>
<dbReference type="InterPro" id="IPR044855">
    <property type="entry name" value="CoA-Trfase_III_dom3_sf"/>
</dbReference>
<dbReference type="OrthoDB" id="9797653at2"/>
<evidence type="ECO:0000313" key="2">
    <source>
        <dbReference type="Proteomes" id="UP000463388"/>
    </source>
</evidence>